<gene>
    <name evidence="1" type="ORF">ACH5RR_039526</name>
</gene>
<protein>
    <submittedName>
        <fullName evidence="1">Uncharacterized protein</fullName>
    </submittedName>
</protein>
<evidence type="ECO:0000313" key="2">
    <source>
        <dbReference type="Proteomes" id="UP001630127"/>
    </source>
</evidence>
<dbReference type="EMBL" id="JBJUIK010000016">
    <property type="protein sequence ID" value="KAL3500433.1"/>
    <property type="molecule type" value="Genomic_DNA"/>
</dbReference>
<comment type="caution">
    <text evidence="1">The sequence shown here is derived from an EMBL/GenBank/DDBJ whole genome shotgun (WGS) entry which is preliminary data.</text>
</comment>
<organism evidence="1 2">
    <name type="scientific">Cinchona calisaya</name>
    <dbReference type="NCBI Taxonomy" id="153742"/>
    <lineage>
        <taxon>Eukaryota</taxon>
        <taxon>Viridiplantae</taxon>
        <taxon>Streptophyta</taxon>
        <taxon>Embryophyta</taxon>
        <taxon>Tracheophyta</taxon>
        <taxon>Spermatophyta</taxon>
        <taxon>Magnoliopsida</taxon>
        <taxon>eudicotyledons</taxon>
        <taxon>Gunneridae</taxon>
        <taxon>Pentapetalae</taxon>
        <taxon>asterids</taxon>
        <taxon>lamiids</taxon>
        <taxon>Gentianales</taxon>
        <taxon>Rubiaceae</taxon>
        <taxon>Cinchonoideae</taxon>
        <taxon>Cinchoneae</taxon>
        <taxon>Cinchona</taxon>
    </lineage>
</organism>
<sequence>MVLRVDDEEKFPVTPQLMPDGRGRQNREKKMSGCSQVFCLEIALFSIIQLVGNLLKIYASIATRNPPNVARVCVKCDLTKPQPSRVYISKEDDGFWQPIVLRTFHPIALIAIRLGRQWRIVGLANPKVKQNRK</sequence>
<evidence type="ECO:0000313" key="1">
    <source>
        <dbReference type="EMBL" id="KAL3500433.1"/>
    </source>
</evidence>
<reference evidence="1 2" key="1">
    <citation type="submission" date="2024-11" db="EMBL/GenBank/DDBJ databases">
        <title>A near-complete genome assembly of Cinchona calisaya.</title>
        <authorList>
            <person name="Lian D.C."/>
            <person name="Zhao X.W."/>
            <person name="Wei L."/>
        </authorList>
    </citation>
    <scope>NUCLEOTIDE SEQUENCE [LARGE SCALE GENOMIC DNA]</scope>
    <source>
        <tissue evidence="1">Nenye</tissue>
    </source>
</reference>
<name>A0ABD2Y446_9GENT</name>
<keyword evidence="2" id="KW-1185">Reference proteome</keyword>
<dbReference type="Proteomes" id="UP001630127">
    <property type="component" value="Unassembled WGS sequence"/>
</dbReference>
<accession>A0ABD2Y446</accession>
<proteinExistence type="predicted"/>
<dbReference type="AlphaFoldDB" id="A0ABD2Y446"/>